<dbReference type="CDD" id="cd05289">
    <property type="entry name" value="MDR_like_2"/>
    <property type="match status" value="1"/>
</dbReference>
<dbReference type="SMART" id="SM00829">
    <property type="entry name" value="PKS_ER"/>
    <property type="match status" value="1"/>
</dbReference>
<dbReference type="Gene3D" id="3.40.50.720">
    <property type="entry name" value="NAD(P)-binding Rossmann-like Domain"/>
    <property type="match status" value="1"/>
</dbReference>
<dbReference type="Gene3D" id="3.90.180.10">
    <property type="entry name" value="Medium-chain alcohol dehydrogenases, catalytic domain"/>
    <property type="match status" value="1"/>
</dbReference>
<name>A0A1N6TMM3_9ACTN</name>
<protein>
    <submittedName>
        <fullName evidence="4">NADPH:quinone reductase</fullName>
    </submittedName>
</protein>
<dbReference type="SUPFAM" id="SSF51735">
    <property type="entry name" value="NAD(P)-binding Rossmann-fold domains"/>
    <property type="match status" value="1"/>
</dbReference>
<dbReference type="SUPFAM" id="SSF50129">
    <property type="entry name" value="GroES-like"/>
    <property type="match status" value="1"/>
</dbReference>
<dbReference type="PANTHER" id="PTHR48106">
    <property type="entry name" value="QUINONE OXIDOREDUCTASE PIG3-RELATED"/>
    <property type="match status" value="1"/>
</dbReference>
<evidence type="ECO:0000313" key="4">
    <source>
        <dbReference type="EMBL" id="SIQ54497.1"/>
    </source>
</evidence>
<keyword evidence="1" id="KW-0521">NADP</keyword>
<keyword evidence="5" id="KW-1185">Reference proteome</keyword>
<evidence type="ECO:0000256" key="1">
    <source>
        <dbReference type="ARBA" id="ARBA00022857"/>
    </source>
</evidence>
<sequence length="317" mass="32820">MASLAAMRAIGFIEFGGPDTLHVVDVPEPHAGPGEVRIRVHAAAVNPSDIALRAGHFGPPRDQAPYIPGMDAAGEISEVGEGAPWQVGDKVMALVVPTGPNGGAYADQIVVPAESVVRMPEGADFFAASTLPMNGLTAKLTLDHLDLSPGQTIAVTGAAGVYGGYVVQLAKAAGLRVLADASAADEQMVRDLGADVVVRRGDDVADRIRELCPEGVDGVADGALLNERIAPAVRDGGGMVVLRGWDGDPGRGITVHKVLVVLSVKDTASLDWLRQQAEARAVTPRVARVLPAEQAAEAHRLLEAGGIRGRLVLGFSS</sequence>
<dbReference type="InterPro" id="IPR036291">
    <property type="entry name" value="NAD(P)-bd_dom_sf"/>
</dbReference>
<dbReference type="GO" id="GO:0016651">
    <property type="term" value="F:oxidoreductase activity, acting on NAD(P)H"/>
    <property type="evidence" value="ECO:0007669"/>
    <property type="project" value="TreeGrafter"/>
</dbReference>
<dbReference type="InterPro" id="IPR020843">
    <property type="entry name" value="ER"/>
</dbReference>
<organism evidence="4 5">
    <name type="scientific">Microbispora rosea</name>
    <dbReference type="NCBI Taxonomy" id="58117"/>
    <lineage>
        <taxon>Bacteria</taxon>
        <taxon>Bacillati</taxon>
        <taxon>Actinomycetota</taxon>
        <taxon>Actinomycetes</taxon>
        <taxon>Streptosporangiales</taxon>
        <taxon>Streptosporangiaceae</taxon>
        <taxon>Microbispora</taxon>
    </lineage>
</organism>
<dbReference type="Proteomes" id="UP000186096">
    <property type="component" value="Unassembled WGS sequence"/>
</dbReference>
<evidence type="ECO:0000256" key="2">
    <source>
        <dbReference type="ARBA" id="ARBA00023002"/>
    </source>
</evidence>
<dbReference type="InterPro" id="IPR013154">
    <property type="entry name" value="ADH-like_N"/>
</dbReference>
<accession>A0A1N6TMM3</accession>
<dbReference type="EMBL" id="FTNI01000002">
    <property type="protein sequence ID" value="SIQ54497.1"/>
    <property type="molecule type" value="Genomic_DNA"/>
</dbReference>
<proteinExistence type="predicted"/>
<dbReference type="AlphaFoldDB" id="A0A1N6TMM3"/>
<feature type="domain" description="Enoyl reductase (ER)" evidence="3">
    <location>
        <begin position="16"/>
        <end position="313"/>
    </location>
</feature>
<dbReference type="Pfam" id="PF08240">
    <property type="entry name" value="ADH_N"/>
    <property type="match status" value="1"/>
</dbReference>
<keyword evidence="2" id="KW-0560">Oxidoreductase</keyword>
<dbReference type="Pfam" id="PF13602">
    <property type="entry name" value="ADH_zinc_N_2"/>
    <property type="match status" value="1"/>
</dbReference>
<gene>
    <name evidence="4" type="ORF">SAMN05421833_102413</name>
</gene>
<dbReference type="InterPro" id="IPR011032">
    <property type="entry name" value="GroES-like_sf"/>
</dbReference>
<dbReference type="PANTHER" id="PTHR48106:SF18">
    <property type="entry name" value="QUINONE OXIDOREDUCTASE PIG3"/>
    <property type="match status" value="1"/>
</dbReference>
<dbReference type="GO" id="GO:0070402">
    <property type="term" value="F:NADPH binding"/>
    <property type="evidence" value="ECO:0007669"/>
    <property type="project" value="TreeGrafter"/>
</dbReference>
<reference evidence="5" key="1">
    <citation type="submission" date="2017-01" db="EMBL/GenBank/DDBJ databases">
        <authorList>
            <person name="Varghese N."/>
            <person name="Submissions S."/>
        </authorList>
    </citation>
    <scope>NUCLEOTIDE SEQUENCE [LARGE SCALE GENOMIC DNA]</scope>
    <source>
        <strain evidence="5">ATCC 12950</strain>
    </source>
</reference>
<evidence type="ECO:0000259" key="3">
    <source>
        <dbReference type="SMART" id="SM00829"/>
    </source>
</evidence>
<dbReference type="STRING" id="58117.SAMN05421833_102413"/>
<evidence type="ECO:0000313" key="5">
    <source>
        <dbReference type="Proteomes" id="UP000186096"/>
    </source>
</evidence>